<dbReference type="RefSeq" id="WP_003336022.1">
    <property type="nucleotide sequence ID" value="NZ_CP007806.1"/>
</dbReference>
<dbReference type="EMBL" id="CP007806">
    <property type="protein sequence ID" value="AIG27126.1"/>
    <property type="molecule type" value="Genomic_DNA"/>
</dbReference>
<protein>
    <submittedName>
        <fullName evidence="1">Uncharacterized protein</fullName>
    </submittedName>
</protein>
<name>A0A075R6N8_BRELA</name>
<dbReference type="AlphaFoldDB" id="A0A075R6N8"/>
<proteinExistence type="predicted"/>
<dbReference type="HOGENOM" id="CLU_920328_0_0_9"/>
<dbReference type="KEGG" id="blr:BRLA_c028120"/>
<organism evidence="1 2">
    <name type="scientific">Brevibacillus laterosporus LMG 15441</name>
    <dbReference type="NCBI Taxonomy" id="1042163"/>
    <lineage>
        <taxon>Bacteria</taxon>
        <taxon>Bacillati</taxon>
        <taxon>Bacillota</taxon>
        <taxon>Bacilli</taxon>
        <taxon>Bacillales</taxon>
        <taxon>Paenibacillaceae</taxon>
        <taxon>Brevibacillus</taxon>
    </lineage>
</organism>
<accession>A0A075R6N8</accession>
<gene>
    <name evidence="1" type="ORF">BRLA_c028120</name>
</gene>
<dbReference type="STRING" id="1042163.BRLA_c028120"/>
<evidence type="ECO:0000313" key="1">
    <source>
        <dbReference type="EMBL" id="AIG27126.1"/>
    </source>
</evidence>
<dbReference type="Proteomes" id="UP000005850">
    <property type="component" value="Chromosome"/>
</dbReference>
<keyword evidence="2" id="KW-1185">Reference proteome</keyword>
<sequence>MKKNIYHIGYERVSRRELLERLDIEDGFMLQHDRLHPVDADKEEVAPECEQHQILVRYQHRPSEWITFSGTYQIQTREPIPWIDAPLEYHLFGEQLIPGNYRREKAPQARIPARTKLQITAIRDGIVYVMIPNHPSRRYEMKLEDARFARHFPTELEMRLQYYSFPPHPDILVDWLLQEGRKRGMITRLNGEHTERTAFEVWDDLRKEYSLSVSAAILAIKQALVVMDRAGVEADFPNPVKSADISSYSEEERDAFFSYQTVRAALAAVSALLTIDPMDQLQDHLLMDVMLEQQQNRRSSKE</sequence>
<reference evidence="1 2" key="1">
    <citation type="journal article" date="2011" name="J. Bacteriol.">
        <title>Genome sequence of Brevibacillus laterosporus LMG 15441, a pathogen of invertebrates.</title>
        <authorList>
            <person name="Djukic M."/>
            <person name="Poehlein A."/>
            <person name="Thurmer A."/>
            <person name="Daniel R."/>
        </authorList>
    </citation>
    <scope>NUCLEOTIDE SEQUENCE [LARGE SCALE GENOMIC DNA]</scope>
    <source>
        <strain evidence="1 2">LMG 15441</strain>
    </source>
</reference>
<evidence type="ECO:0000313" key="2">
    <source>
        <dbReference type="Proteomes" id="UP000005850"/>
    </source>
</evidence>